<evidence type="ECO:0000313" key="11">
    <source>
        <dbReference type="Proteomes" id="UP000779900"/>
    </source>
</evidence>
<feature type="transmembrane region" description="Helical" evidence="8">
    <location>
        <begin position="423"/>
        <end position="444"/>
    </location>
</feature>
<feature type="transmembrane region" description="Helical" evidence="8">
    <location>
        <begin position="39"/>
        <end position="57"/>
    </location>
</feature>
<feature type="transmembrane region" description="Helical" evidence="8">
    <location>
        <begin position="202"/>
        <end position="221"/>
    </location>
</feature>
<feature type="transmembrane region" description="Helical" evidence="8">
    <location>
        <begin position="456"/>
        <end position="479"/>
    </location>
</feature>
<dbReference type="EMBL" id="VGIR01000049">
    <property type="protein sequence ID" value="MBM3331886.1"/>
    <property type="molecule type" value="Genomic_DNA"/>
</dbReference>
<keyword evidence="7 8" id="KW-0472">Membrane</keyword>
<dbReference type="GO" id="GO:0009252">
    <property type="term" value="P:peptidoglycan biosynthetic process"/>
    <property type="evidence" value="ECO:0007669"/>
    <property type="project" value="UniProtKB-UniRule"/>
</dbReference>
<keyword evidence="3 8" id="KW-0812">Transmembrane</keyword>
<sequence>MSEPPLSDGHSQARFTRRVGAFSVGTLLSRILGVARESVFAYLFGAGFATDAFNVAFRIPNVLRDLFAESALSAAFVPAFVKSLHGDDRRRTWAFASNMLNTIVLVTGTLSVLGIIFAPAIVKVIALGFSDEPAKLQLTLILTRIMFPFLLFVAVAAWAMGILNAGGAFFVPAVAPAAFNVFSALVPLAAYGFLKSRGIDPILGMAWGVTIGAVAQFLIQVPSLRRQGFRWTPVIDLRSPELRQVFHRWLPMILGFATWQINFLVNTFLLTFLPQGSVTWVNYAYRIQHLPAGLFGAAIGSVAIAEFSHQMAQTDMSQLKGRFRHSMGLVSVLTLPAAILLIALAIPVTQLIYQHGRFTAHDTLLTAQALALYCTGIWAAAATRNTAAGFYSSGDTRTPALVAIGVVGANIIINLILMRVIGFLSFPLAASVTQLANFGILFFILRRRTGGLEGRYLVGITLRTLAASLLAGAIAYVCARGIGHLLPARRILFQAVQVFASGGIGVLTYYGLALLLRVTEVKQAARDFLAPLMRRRN</sequence>
<evidence type="ECO:0000256" key="9">
    <source>
        <dbReference type="PIRNR" id="PIRNR002869"/>
    </source>
</evidence>
<evidence type="ECO:0000256" key="7">
    <source>
        <dbReference type="ARBA" id="ARBA00023136"/>
    </source>
</evidence>
<dbReference type="GO" id="GO:0071555">
    <property type="term" value="P:cell wall organization"/>
    <property type="evidence" value="ECO:0007669"/>
    <property type="project" value="UniProtKB-UniRule"/>
</dbReference>
<comment type="similarity">
    <text evidence="8 9">Belongs to the MurJ/MviN family.</text>
</comment>
<protein>
    <recommendedName>
        <fullName evidence="8">Probable lipid II flippase MurJ</fullName>
    </recommendedName>
</protein>
<feature type="transmembrane region" description="Helical" evidence="8">
    <location>
        <begin position="290"/>
        <end position="308"/>
    </location>
</feature>
<dbReference type="InterPro" id="IPR004268">
    <property type="entry name" value="MurJ"/>
</dbReference>
<comment type="function">
    <text evidence="8 9">Involved in peptidoglycan biosynthesis. Transports lipid-linked peptidoglycan precursors from the inner to the outer leaflet of the cytoplasmic membrane.</text>
</comment>
<proteinExistence type="inferred from homology"/>
<comment type="pathway">
    <text evidence="8">Cell wall biogenesis; peptidoglycan biosynthesis.</text>
</comment>
<dbReference type="GO" id="GO:0015648">
    <property type="term" value="F:lipid-linked peptidoglycan transporter activity"/>
    <property type="evidence" value="ECO:0007669"/>
    <property type="project" value="UniProtKB-UniRule"/>
</dbReference>
<feature type="transmembrane region" description="Helical" evidence="8">
    <location>
        <begin position="491"/>
        <end position="516"/>
    </location>
</feature>
<evidence type="ECO:0000256" key="4">
    <source>
        <dbReference type="ARBA" id="ARBA00022960"/>
    </source>
</evidence>
<evidence type="ECO:0000256" key="3">
    <source>
        <dbReference type="ARBA" id="ARBA00022692"/>
    </source>
</evidence>
<dbReference type="PANTHER" id="PTHR47019">
    <property type="entry name" value="LIPID II FLIPPASE MURJ"/>
    <property type="match status" value="1"/>
</dbReference>
<dbReference type="PANTHER" id="PTHR47019:SF1">
    <property type="entry name" value="LIPID II FLIPPASE MURJ"/>
    <property type="match status" value="1"/>
</dbReference>
<keyword evidence="5 8" id="KW-0573">Peptidoglycan synthesis</keyword>
<organism evidence="10 11">
    <name type="scientific">candidate division WOR-3 bacterium</name>
    <dbReference type="NCBI Taxonomy" id="2052148"/>
    <lineage>
        <taxon>Bacteria</taxon>
        <taxon>Bacteria division WOR-3</taxon>
    </lineage>
</organism>
<feature type="transmembrane region" description="Helical" evidence="8">
    <location>
        <begin position="99"/>
        <end position="121"/>
    </location>
</feature>
<dbReference type="GO" id="GO:0008360">
    <property type="term" value="P:regulation of cell shape"/>
    <property type="evidence" value="ECO:0007669"/>
    <property type="project" value="UniProtKB-UniRule"/>
</dbReference>
<name>A0A938BQ73_UNCW3</name>
<dbReference type="AlphaFoldDB" id="A0A938BQ73"/>
<evidence type="ECO:0000256" key="8">
    <source>
        <dbReference type="HAMAP-Rule" id="MF_02078"/>
    </source>
</evidence>
<keyword evidence="6 8" id="KW-1133">Transmembrane helix</keyword>
<accession>A0A938BQ73</accession>
<evidence type="ECO:0000256" key="5">
    <source>
        <dbReference type="ARBA" id="ARBA00022984"/>
    </source>
</evidence>
<comment type="subcellular location">
    <subcellularLocation>
        <location evidence="1 8">Cell membrane</location>
        <topology evidence="1 8">Multi-pass membrane protein</topology>
    </subcellularLocation>
</comment>
<dbReference type="NCBIfam" id="TIGR01695">
    <property type="entry name" value="murJ_mviN"/>
    <property type="match status" value="1"/>
</dbReference>
<feature type="transmembrane region" description="Helical" evidence="8">
    <location>
        <begin position="249"/>
        <end position="270"/>
    </location>
</feature>
<evidence type="ECO:0000313" key="10">
    <source>
        <dbReference type="EMBL" id="MBM3331886.1"/>
    </source>
</evidence>
<keyword evidence="4 8" id="KW-0133">Cell shape</keyword>
<gene>
    <name evidence="8 10" type="primary">murJ</name>
    <name evidence="10" type="ORF">FJY68_08580</name>
</gene>
<feature type="transmembrane region" description="Helical" evidence="8">
    <location>
        <begin position="399"/>
        <end position="417"/>
    </location>
</feature>
<feature type="transmembrane region" description="Helical" evidence="8">
    <location>
        <begin position="169"/>
        <end position="190"/>
    </location>
</feature>
<feature type="transmembrane region" description="Helical" evidence="8">
    <location>
        <begin position="141"/>
        <end position="162"/>
    </location>
</feature>
<feature type="transmembrane region" description="Helical" evidence="8">
    <location>
        <begin position="365"/>
        <end position="387"/>
    </location>
</feature>
<evidence type="ECO:0000256" key="2">
    <source>
        <dbReference type="ARBA" id="ARBA00022475"/>
    </source>
</evidence>
<evidence type="ECO:0000256" key="6">
    <source>
        <dbReference type="ARBA" id="ARBA00022989"/>
    </source>
</evidence>
<keyword evidence="8 9" id="KW-0961">Cell wall biogenesis/degradation</keyword>
<dbReference type="HAMAP" id="MF_02078">
    <property type="entry name" value="MurJ_MviN"/>
    <property type="match status" value="1"/>
</dbReference>
<dbReference type="Pfam" id="PF03023">
    <property type="entry name" value="MurJ"/>
    <property type="match status" value="1"/>
</dbReference>
<dbReference type="Proteomes" id="UP000779900">
    <property type="component" value="Unassembled WGS sequence"/>
</dbReference>
<dbReference type="GO" id="GO:0005886">
    <property type="term" value="C:plasma membrane"/>
    <property type="evidence" value="ECO:0007669"/>
    <property type="project" value="UniProtKB-SubCell"/>
</dbReference>
<feature type="transmembrane region" description="Helical" evidence="8">
    <location>
        <begin position="329"/>
        <end position="353"/>
    </location>
</feature>
<dbReference type="PIRSF" id="PIRSF002869">
    <property type="entry name" value="MviN"/>
    <property type="match status" value="1"/>
</dbReference>
<keyword evidence="8 9" id="KW-0813">Transport</keyword>
<dbReference type="PRINTS" id="PR01806">
    <property type="entry name" value="VIRFACTRMVIN"/>
</dbReference>
<comment type="caution">
    <text evidence="10">The sequence shown here is derived from an EMBL/GenBank/DDBJ whole genome shotgun (WGS) entry which is preliminary data.</text>
</comment>
<dbReference type="GO" id="GO:0034204">
    <property type="term" value="P:lipid translocation"/>
    <property type="evidence" value="ECO:0007669"/>
    <property type="project" value="TreeGrafter"/>
</dbReference>
<dbReference type="CDD" id="cd13123">
    <property type="entry name" value="MATE_MurJ_like"/>
    <property type="match status" value="1"/>
</dbReference>
<reference evidence="10" key="1">
    <citation type="submission" date="2019-03" db="EMBL/GenBank/DDBJ databases">
        <title>Lake Tanganyika Metagenome-Assembled Genomes (MAGs).</title>
        <authorList>
            <person name="Tran P."/>
        </authorList>
    </citation>
    <scope>NUCLEOTIDE SEQUENCE</scope>
    <source>
        <strain evidence="10">K_DeepCast_150m_m2_040</strain>
    </source>
</reference>
<dbReference type="InterPro" id="IPR051050">
    <property type="entry name" value="Lipid_II_flippase_MurJ/MviN"/>
</dbReference>
<evidence type="ECO:0000256" key="1">
    <source>
        <dbReference type="ARBA" id="ARBA00004651"/>
    </source>
</evidence>
<keyword evidence="2 8" id="KW-1003">Cell membrane</keyword>